<dbReference type="GO" id="GO:0051604">
    <property type="term" value="P:protein maturation"/>
    <property type="evidence" value="ECO:0007669"/>
    <property type="project" value="TreeGrafter"/>
</dbReference>
<dbReference type="PROSITE" id="PS01097">
    <property type="entry name" value="HUPF_HYPC"/>
    <property type="match status" value="1"/>
</dbReference>
<dbReference type="PANTHER" id="PTHR35177">
    <property type="entry name" value="HYDROGENASE MATURATION FACTOR HYBG"/>
    <property type="match status" value="1"/>
</dbReference>
<dbReference type="SUPFAM" id="SSF159127">
    <property type="entry name" value="HupF/HypC-like"/>
    <property type="match status" value="1"/>
</dbReference>
<dbReference type="KEGG" id="mpsc:MPSYJ_43330"/>
<dbReference type="Gene3D" id="2.30.30.140">
    <property type="match status" value="1"/>
</dbReference>
<accession>A0A7I7MGA5</accession>
<dbReference type="InterPro" id="IPR019812">
    <property type="entry name" value="Hydgase_assmbl_chp_CS"/>
</dbReference>
<dbReference type="RefSeq" id="WP_057147370.1">
    <property type="nucleotide sequence ID" value="NZ_AP022574.1"/>
</dbReference>
<reference evidence="2 3" key="1">
    <citation type="journal article" date="2019" name="Emerg. Microbes Infect.">
        <title>Comprehensive subspecies identification of 175 nontuberculous mycobacteria species based on 7547 genomic profiles.</title>
        <authorList>
            <person name="Matsumoto Y."/>
            <person name="Kinjo T."/>
            <person name="Motooka D."/>
            <person name="Nabeya D."/>
            <person name="Jung N."/>
            <person name="Uechi K."/>
            <person name="Horii T."/>
            <person name="Iida T."/>
            <person name="Fujita J."/>
            <person name="Nakamura S."/>
        </authorList>
    </citation>
    <scope>NUCLEOTIDE SEQUENCE [LARGE SCALE GENOMIC DNA]</scope>
    <source>
        <strain evidence="2 3">JCM 13323</strain>
    </source>
</reference>
<proteinExistence type="inferred from homology"/>
<evidence type="ECO:0000313" key="3">
    <source>
        <dbReference type="Proteomes" id="UP000466514"/>
    </source>
</evidence>
<dbReference type="InterPro" id="IPR001109">
    <property type="entry name" value="Hydrogenase_HupF/HypC"/>
</dbReference>
<keyword evidence="3" id="KW-1185">Reference proteome</keyword>
<dbReference type="AlphaFoldDB" id="A0A7I7MGA5"/>
<protein>
    <submittedName>
        <fullName evidence="2">Hydrogenase assembly protein HypC</fullName>
    </submittedName>
</protein>
<organism evidence="2 3">
    <name type="scientific">Mycolicibacterium psychrotolerans</name>
    <dbReference type="NCBI Taxonomy" id="216929"/>
    <lineage>
        <taxon>Bacteria</taxon>
        <taxon>Bacillati</taxon>
        <taxon>Actinomycetota</taxon>
        <taxon>Actinomycetes</taxon>
        <taxon>Mycobacteriales</taxon>
        <taxon>Mycobacteriaceae</taxon>
        <taxon>Mycolicibacterium</taxon>
    </lineage>
</organism>
<dbReference type="NCBIfam" id="TIGR00074">
    <property type="entry name" value="hypC_hupF"/>
    <property type="match status" value="1"/>
</dbReference>
<dbReference type="Proteomes" id="UP000466514">
    <property type="component" value="Chromosome"/>
</dbReference>
<dbReference type="FunFam" id="2.30.30.140:FF:000022">
    <property type="entry name" value="Hydrogenase assembly chaperone HybG"/>
    <property type="match status" value="1"/>
</dbReference>
<dbReference type="GO" id="GO:1902670">
    <property type="term" value="F:carbon dioxide binding"/>
    <property type="evidence" value="ECO:0007669"/>
    <property type="project" value="TreeGrafter"/>
</dbReference>
<dbReference type="PANTHER" id="PTHR35177:SF2">
    <property type="entry name" value="HYDROGENASE MATURATION FACTOR HYBG"/>
    <property type="match status" value="1"/>
</dbReference>
<dbReference type="GO" id="GO:0005506">
    <property type="term" value="F:iron ion binding"/>
    <property type="evidence" value="ECO:0007669"/>
    <property type="project" value="TreeGrafter"/>
</dbReference>
<dbReference type="EMBL" id="AP022574">
    <property type="protein sequence ID" value="BBX70872.1"/>
    <property type="molecule type" value="Genomic_DNA"/>
</dbReference>
<evidence type="ECO:0000256" key="1">
    <source>
        <dbReference type="ARBA" id="ARBA00006018"/>
    </source>
</evidence>
<evidence type="ECO:0000313" key="2">
    <source>
        <dbReference type="EMBL" id="BBX70872.1"/>
    </source>
</evidence>
<dbReference type="Pfam" id="PF01455">
    <property type="entry name" value="HupF_HypC"/>
    <property type="match status" value="1"/>
</dbReference>
<gene>
    <name evidence="2" type="primary">hypC_2</name>
    <name evidence="2" type="ORF">MPSYJ_43330</name>
</gene>
<comment type="similarity">
    <text evidence="1">Belongs to the HupF/HypC family.</text>
</comment>
<name>A0A7I7MGA5_9MYCO</name>
<dbReference type="PRINTS" id="PR00445">
    <property type="entry name" value="HUPFHYPC"/>
</dbReference>
<sequence length="91" mass="9913">MCLGIPGKVIDIWEEAGTRMSTVEFGGTTKTVCLAYLPDMEVGEYTIVHAGFAITRLDEASAHETLRMFAELGVLDEELAGEQPLARRDPA</sequence>